<proteinExistence type="predicted"/>
<evidence type="ECO:0000313" key="3">
    <source>
        <dbReference type="Proteomes" id="UP000323046"/>
    </source>
</evidence>
<protein>
    <submittedName>
        <fullName evidence="2">Uncharacterized protein</fullName>
    </submittedName>
</protein>
<dbReference type="Proteomes" id="UP000323046">
    <property type="component" value="Chromosome"/>
</dbReference>
<keyword evidence="3" id="KW-1185">Reference proteome</keyword>
<dbReference type="EMBL" id="CP029193">
    <property type="protein sequence ID" value="QES25873.1"/>
    <property type="molecule type" value="Genomic_DNA"/>
</dbReference>
<reference evidence="2 3" key="1">
    <citation type="submission" date="2018-05" db="EMBL/GenBank/DDBJ databases">
        <title>Streptomyces venezuelae.</title>
        <authorList>
            <person name="Kim W."/>
            <person name="Lee N."/>
            <person name="Cho B.-K."/>
        </authorList>
    </citation>
    <scope>NUCLEOTIDE SEQUENCE [LARGE SCALE GENOMIC DNA]</scope>
    <source>
        <strain evidence="2 3">ATCC 14583</strain>
    </source>
</reference>
<organism evidence="2 3">
    <name type="scientific">Streptomyces venezuelae</name>
    <dbReference type="NCBI Taxonomy" id="54571"/>
    <lineage>
        <taxon>Bacteria</taxon>
        <taxon>Bacillati</taxon>
        <taxon>Actinomycetota</taxon>
        <taxon>Actinomycetes</taxon>
        <taxon>Kitasatosporales</taxon>
        <taxon>Streptomycetaceae</taxon>
        <taxon>Streptomyces</taxon>
    </lineage>
</organism>
<name>A0A5P2B5W1_STRVZ</name>
<feature type="coiled-coil region" evidence="1">
    <location>
        <begin position="58"/>
        <end position="113"/>
    </location>
</feature>
<sequence>MSEIDYEAHYEPLPPADRYQLAWRNARARALFLSGELTRRAPLLGEYAAENTKLHQWHDEDRAALTEMRATIERLRKERDGFRDQRNAVFADNEQLLARIEEATEARLWAENEARAASHHPTVPPVPADTDLRDHCLDNPRLTARIGYPVRCPHCPSDAAPVPPTHWTKHVQRHHPEAPATVPADADLRAQVTRALDAAFASFDPERTEDAELSGHLAEAVLPVLLARRPFDAQAGLQRLADDQQRGEELESGCAHCGGDHAWDDCETYTAVVRDDKVANRDAEVAATADQVERAFAAELNDERALSLHDALVVLRAKLPCTCARSQGLHAKGCRRYVAGHELLSPVRRLARAREEIRRMADEAQQAMPFTPTDAGPPCIPDHSVAVHCPGCAADEAQQAGSGRIVARRSPATGSVYCTTHATPEMTPLTSNDLPDGAQCQICGIDVLIEQAGESGRG</sequence>
<dbReference type="RefSeq" id="WP_150165278.1">
    <property type="nucleotide sequence ID" value="NZ_CP029193.1"/>
</dbReference>
<keyword evidence="1" id="KW-0175">Coiled coil</keyword>
<gene>
    <name evidence="2" type="ORF">DEJ47_04860</name>
</gene>
<evidence type="ECO:0000313" key="2">
    <source>
        <dbReference type="EMBL" id="QES25873.1"/>
    </source>
</evidence>
<dbReference type="AlphaFoldDB" id="A0A5P2B5W1"/>
<evidence type="ECO:0000256" key="1">
    <source>
        <dbReference type="SAM" id="Coils"/>
    </source>
</evidence>
<dbReference type="OrthoDB" id="4338944at2"/>
<accession>A0A5P2B5W1</accession>